<evidence type="ECO:0000313" key="2">
    <source>
        <dbReference type="Proteomes" id="UP000269352"/>
    </source>
</evidence>
<gene>
    <name evidence="1" type="ORF">NO1_2045</name>
</gene>
<evidence type="ECO:0000313" key="1">
    <source>
        <dbReference type="EMBL" id="GBR74963.1"/>
    </source>
</evidence>
<comment type="caution">
    <text evidence="1">The sequence shown here is derived from an EMBL/GenBank/DDBJ whole genome shotgun (WGS) entry which is preliminary data.</text>
</comment>
<accession>A0A388TFT6</accession>
<reference evidence="1 2" key="1">
    <citation type="journal article" date="2019" name="ISME J.">
        <title>Genome analyses of uncultured TG2/ZB3 bacteria in 'Margulisbacteria' specifically attached to ectosymbiotic spirochetes of protists in the termite gut.</title>
        <authorList>
            <person name="Utami Y.D."/>
            <person name="Kuwahara H."/>
            <person name="Igai K."/>
            <person name="Murakami T."/>
            <person name="Sugaya K."/>
            <person name="Morikawa T."/>
            <person name="Nagura Y."/>
            <person name="Yuki M."/>
            <person name="Deevong P."/>
            <person name="Inoue T."/>
            <person name="Kihara K."/>
            <person name="Lo N."/>
            <person name="Yamada A."/>
            <person name="Ohkuma M."/>
            <person name="Hongoh Y."/>
        </authorList>
    </citation>
    <scope>NUCLEOTIDE SEQUENCE [LARGE SCALE GENOMIC DNA]</scope>
    <source>
        <strain evidence="1">NkOx7-01</strain>
    </source>
</reference>
<organism evidence="1 2">
    <name type="scientific">Termititenax aidoneus</name>
    <dbReference type="NCBI Taxonomy" id="2218524"/>
    <lineage>
        <taxon>Bacteria</taxon>
        <taxon>Bacillati</taxon>
        <taxon>Candidatus Margulisiibacteriota</taxon>
        <taxon>Candidatus Termititenacia</taxon>
        <taxon>Candidatus Termititenacales</taxon>
        <taxon>Candidatus Termititenacaceae</taxon>
        <taxon>Candidatus Termititenax</taxon>
    </lineage>
</organism>
<dbReference type="EMBL" id="BGZN01000115">
    <property type="protein sequence ID" value="GBR74963.1"/>
    <property type="molecule type" value="Genomic_DNA"/>
</dbReference>
<keyword evidence="2" id="KW-1185">Reference proteome</keyword>
<name>A0A388TFT6_TERA1</name>
<dbReference type="Proteomes" id="UP000269352">
    <property type="component" value="Unassembled WGS sequence"/>
</dbReference>
<proteinExistence type="predicted"/>
<dbReference type="AlphaFoldDB" id="A0A388TFT6"/>
<sequence length="633" mass="70387">MLNSSDAQKLLDSSKNQDLVKALQPNGLEKALSSASQFIGGTLSEMNSVAEIGSQVRTAVADAVIPKTIQKVIGSAVDAVVPNKAQEAYNKFYDYMIGSATCTFGSLQGCTMPIEPVIEKPISEPIPEPIEEPIPKTIEEQIQEARDNPSKIATLPISWDERYSLMGSVTPSMILEEVTNRNESVGWWNLVELFKHRPNLLRDVLPQLAPADTKELIRGLVYNLPSFRNLCDAGHAQDLIKLLEQHQPQLYDFNFIFLCSVLDGIKYNGQNYTADCLLDYPNYSSSSMDKQTALNLSERLQEKRILYAERFYPRDVEHILECRSIADRGELKPDDKVAVLIYNRSDWNGAFEGSKHRINDLIKAGYKVCYYEVNSDKEIGPITEKIARQIGGVKFLQIAGHGTASTLDLSENPEPRLELDPRSGLCLEEVPISILKLFPVAESIANKYNVNIFFQGKGNGSSSLGLAELVRMEIQNELSQDTVLEILQLLGNIDPGPGSQYSIDDVMRAYNKAREAIVSRVYIMDGKLDTGDDMSWLENMAPKGIVIAEACSNASGGEANPDSLINTMRDKAPEGRHIKFFGAKISDSISNYAFDEQNNVIGVYYWLGNDTSAYETISRNVALSRNTMQTVYF</sequence>
<protein>
    <submittedName>
        <fullName evidence="1">Uncharacterized protein</fullName>
    </submittedName>
</protein>